<dbReference type="GO" id="GO:0005524">
    <property type="term" value="F:ATP binding"/>
    <property type="evidence" value="ECO:0007669"/>
    <property type="project" value="UniProtKB-KW"/>
</dbReference>
<organism evidence="10 11">
    <name type="scientific">Asbolus verrucosus</name>
    <name type="common">Desert ironclad beetle</name>
    <dbReference type="NCBI Taxonomy" id="1661398"/>
    <lineage>
        <taxon>Eukaryota</taxon>
        <taxon>Metazoa</taxon>
        <taxon>Ecdysozoa</taxon>
        <taxon>Arthropoda</taxon>
        <taxon>Hexapoda</taxon>
        <taxon>Insecta</taxon>
        <taxon>Pterygota</taxon>
        <taxon>Neoptera</taxon>
        <taxon>Endopterygota</taxon>
        <taxon>Coleoptera</taxon>
        <taxon>Polyphaga</taxon>
        <taxon>Cucujiformia</taxon>
        <taxon>Tenebrionidae</taxon>
        <taxon>Pimeliinae</taxon>
        <taxon>Asbolus</taxon>
    </lineage>
</organism>
<dbReference type="STRING" id="1661398.A0A482VFK8"/>
<dbReference type="Gene3D" id="3.40.50.300">
    <property type="entry name" value="P-loop containing nucleotide triphosphate hydrolases"/>
    <property type="match status" value="1"/>
</dbReference>
<sequence length="319" mass="35739">MTCAVYTALVIFGFLLGKETKVGNVGMAITQVMLLLRSVQYGMRNWTNLDNQMISVERILEYSELKQEIDDGGNFPPEPWPSEGNIELQSVSMRYSPDNPMVLQNVSFKVRGGEKVGIVGRTGAGKTSLISTLFRLFDFNGTIAIDGVDIKSIPLKTLRSKISIVPQDPVLFLGTLRKNLDPFNKFTDLQIWNALEDVGLKEVVADLPLGLKYEISESGSNFSVGQKQLLCLVRTMLRKAKIVVLDEATANVDLKTDKVIQSAIRRRFRGCTVLTIAHRLSTIMDSDRILVMNNGRVREFDQARKFMEYSDGFPCNFVN</sequence>
<dbReference type="SUPFAM" id="SSF52540">
    <property type="entry name" value="P-loop containing nucleoside triphosphate hydrolases"/>
    <property type="match status" value="1"/>
</dbReference>
<dbReference type="Proteomes" id="UP000292052">
    <property type="component" value="Unassembled WGS sequence"/>
</dbReference>
<comment type="subcellular location">
    <subcellularLocation>
        <location evidence="1">Membrane</location>
        <topology evidence="1">Multi-pass membrane protein</topology>
    </subcellularLocation>
</comment>
<dbReference type="InterPro" id="IPR027417">
    <property type="entry name" value="P-loop_NTPase"/>
</dbReference>
<keyword evidence="6" id="KW-1133">Transmembrane helix</keyword>
<dbReference type="InterPro" id="IPR003439">
    <property type="entry name" value="ABC_transporter-like_ATP-bd"/>
</dbReference>
<keyword evidence="8" id="KW-0732">Signal</keyword>
<feature type="signal peptide" evidence="8">
    <location>
        <begin position="1"/>
        <end position="17"/>
    </location>
</feature>
<name>A0A482VFK8_ASBVE</name>
<keyword evidence="5" id="KW-0067">ATP-binding</keyword>
<dbReference type="GO" id="GO:0016887">
    <property type="term" value="F:ATP hydrolysis activity"/>
    <property type="evidence" value="ECO:0007669"/>
    <property type="project" value="InterPro"/>
</dbReference>
<dbReference type="Pfam" id="PF00005">
    <property type="entry name" value="ABC_tran"/>
    <property type="match status" value="1"/>
</dbReference>
<evidence type="ECO:0000259" key="9">
    <source>
        <dbReference type="PROSITE" id="PS50893"/>
    </source>
</evidence>
<dbReference type="CDD" id="cd03244">
    <property type="entry name" value="ABCC_MRP_domain2"/>
    <property type="match status" value="1"/>
</dbReference>
<keyword evidence="11" id="KW-1185">Reference proteome</keyword>
<dbReference type="InterPro" id="IPR003593">
    <property type="entry name" value="AAA+_ATPase"/>
</dbReference>
<keyword evidence="4" id="KW-0547">Nucleotide-binding</keyword>
<dbReference type="PANTHER" id="PTHR24223">
    <property type="entry name" value="ATP-BINDING CASSETTE SUB-FAMILY C"/>
    <property type="match status" value="1"/>
</dbReference>
<feature type="domain" description="ABC transporter" evidence="9">
    <location>
        <begin position="86"/>
        <end position="319"/>
    </location>
</feature>
<dbReference type="GO" id="GO:0042626">
    <property type="term" value="F:ATPase-coupled transmembrane transporter activity"/>
    <property type="evidence" value="ECO:0007669"/>
    <property type="project" value="TreeGrafter"/>
</dbReference>
<dbReference type="SMART" id="SM00382">
    <property type="entry name" value="AAA"/>
    <property type="match status" value="1"/>
</dbReference>
<dbReference type="FunFam" id="3.40.50.300:FF:000163">
    <property type="entry name" value="Multidrug resistance-associated protein member 4"/>
    <property type="match status" value="1"/>
</dbReference>
<protein>
    <submittedName>
        <fullName evidence="10">ABC tran domain containing protein</fullName>
    </submittedName>
</protein>
<dbReference type="PANTHER" id="PTHR24223:SF448">
    <property type="entry name" value="FI20146P1-RELATED"/>
    <property type="match status" value="1"/>
</dbReference>
<dbReference type="EMBL" id="QDEB01104010">
    <property type="protein sequence ID" value="RZC18435.1"/>
    <property type="molecule type" value="Genomic_DNA"/>
</dbReference>
<keyword evidence="2" id="KW-0813">Transport</keyword>
<evidence type="ECO:0000256" key="7">
    <source>
        <dbReference type="ARBA" id="ARBA00023136"/>
    </source>
</evidence>
<evidence type="ECO:0000256" key="6">
    <source>
        <dbReference type="ARBA" id="ARBA00022989"/>
    </source>
</evidence>
<dbReference type="OrthoDB" id="6500128at2759"/>
<evidence type="ECO:0000313" key="10">
    <source>
        <dbReference type="EMBL" id="RZC18435.1"/>
    </source>
</evidence>
<gene>
    <name evidence="10" type="ORF">BDFB_013800</name>
</gene>
<dbReference type="SUPFAM" id="SSF90123">
    <property type="entry name" value="ABC transporter transmembrane region"/>
    <property type="match status" value="1"/>
</dbReference>
<evidence type="ECO:0000256" key="2">
    <source>
        <dbReference type="ARBA" id="ARBA00022448"/>
    </source>
</evidence>
<keyword evidence="3" id="KW-0812">Transmembrane</keyword>
<dbReference type="GO" id="GO:0016020">
    <property type="term" value="C:membrane"/>
    <property type="evidence" value="ECO:0007669"/>
    <property type="project" value="UniProtKB-SubCell"/>
</dbReference>
<evidence type="ECO:0000256" key="8">
    <source>
        <dbReference type="SAM" id="SignalP"/>
    </source>
</evidence>
<reference evidence="10 11" key="1">
    <citation type="submission" date="2017-03" db="EMBL/GenBank/DDBJ databases">
        <title>Genome of the blue death feigning beetle - Asbolus verrucosus.</title>
        <authorList>
            <person name="Rider S.D."/>
        </authorList>
    </citation>
    <scope>NUCLEOTIDE SEQUENCE [LARGE SCALE GENOMIC DNA]</scope>
    <source>
        <strain evidence="10">Butters</strain>
        <tissue evidence="10">Head and leg muscle</tissue>
    </source>
</reference>
<dbReference type="InterPro" id="IPR050173">
    <property type="entry name" value="ABC_transporter_C-like"/>
</dbReference>
<evidence type="ECO:0000256" key="1">
    <source>
        <dbReference type="ARBA" id="ARBA00004141"/>
    </source>
</evidence>
<evidence type="ECO:0000256" key="5">
    <source>
        <dbReference type="ARBA" id="ARBA00022840"/>
    </source>
</evidence>
<evidence type="ECO:0000256" key="3">
    <source>
        <dbReference type="ARBA" id="ARBA00022692"/>
    </source>
</evidence>
<evidence type="ECO:0000313" key="11">
    <source>
        <dbReference type="Proteomes" id="UP000292052"/>
    </source>
</evidence>
<dbReference type="AlphaFoldDB" id="A0A482VFK8"/>
<dbReference type="InterPro" id="IPR036640">
    <property type="entry name" value="ABC1_TM_sf"/>
</dbReference>
<accession>A0A482VFK8</accession>
<proteinExistence type="predicted"/>
<dbReference type="Gene3D" id="1.20.1560.10">
    <property type="entry name" value="ABC transporter type 1, transmembrane domain"/>
    <property type="match status" value="1"/>
</dbReference>
<dbReference type="InterPro" id="IPR017871">
    <property type="entry name" value="ABC_transporter-like_CS"/>
</dbReference>
<dbReference type="PROSITE" id="PS50893">
    <property type="entry name" value="ABC_TRANSPORTER_2"/>
    <property type="match status" value="1"/>
</dbReference>
<keyword evidence="7" id="KW-0472">Membrane</keyword>
<feature type="chain" id="PRO_5019787765" evidence="8">
    <location>
        <begin position="18"/>
        <end position="319"/>
    </location>
</feature>
<dbReference type="PROSITE" id="PS00211">
    <property type="entry name" value="ABC_TRANSPORTER_1"/>
    <property type="match status" value="1"/>
</dbReference>
<comment type="caution">
    <text evidence="10">The sequence shown here is derived from an EMBL/GenBank/DDBJ whole genome shotgun (WGS) entry which is preliminary data.</text>
</comment>
<evidence type="ECO:0000256" key="4">
    <source>
        <dbReference type="ARBA" id="ARBA00022741"/>
    </source>
</evidence>